<evidence type="ECO:0000313" key="3">
    <source>
        <dbReference type="Proteomes" id="UP000002748"/>
    </source>
</evidence>
<organism evidence="2 3">
    <name type="scientific">Trichosporon asahii var. asahii (strain ATCC 90039 / CBS 2479 / JCM 2466 / KCTC 7840 / NBRC 103889/ NCYC 2677 / UAMH 7654)</name>
    <name type="common">Yeast</name>
    <dbReference type="NCBI Taxonomy" id="1186058"/>
    <lineage>
        <taxon>Eukaryota</taxon>
        <taxon>Fungi</taxon>
        <taxon>Dikarya</taxon>
        <taxon>Basidiomycota</taxon>
        <taxon>Agaricomycotina</taxon>
        <taxon>Tremellomycetes</taxon>
        <taxon>Trichosporonales</taxon>
        <taxon>Trichosporonaceae</taxon>
        <taxon>Trichosporon</taxon>
    </lineage>
</organism>
<evidence type="ECO:0000313" key="2">
    <source>
        <dbReference type="EMBL" id="EJT49998.1"/>
    </source>
</evidence>
<protein>
    <submittedName>
        <fullName evidence="2">Uncharacterized protein</fullName>
    </submittedName>
</protein>
<dbReference type="RefSeq" id="XP_014181214.1">
    <property type="nucleotide sequence ID" value="XM_014325739.1"/>
</dbReference>
<proteinExistence type="predicted"/>
<accession>J5R053</accession>
<dbReference type="VEuPathDB" id="FungiDB:A1Q1_00839"/>
<sequence length="198" mass="21900">MIHFPAEVVKQLPFTKYTMLAQMAAEHDDMLPLPIPKAALAQALELADCMLESPIFDEPTKSQVGAWKALLVEEAGDWYRTKEALGDVPMYRVLLGMQEEITQLRHQLTMAQGRLDALDEARFNHARKVVGLPPSRSRPGSPPHAPHAPRYATPAAIDRLGSYGLRDALEAYLDEQPPEEASKESMRAALKICCGVDA</sequence>
<evidence type="ECO:0000256" key="1">
    <source>
        <dbReference type="SAM" id="MobiDB-lite"/>
    </source>
</evidence>
<dbReference type="OrthoDB" id="10455027at2759"/>
<reference evidence="2 3" key="1">
    <citation type="journal article" date="2012" name="Eukaryot. Cell">
        <title>Draft genome sequence of CBS 2479, the standard type strain of Trichosporon asahii.</title>
        <authorList>
            <person name="Yang R.Y."/>
            <person name="Li H.T."/>
            <person name="Zhu H."/>
            <person name="Zhou G.P."/>
            <person name="Wang M."/>
            <person name="Wang L."/>
        </authorList>
    </citation>
    <scope>NUCLEOTIDE SEQUENCE [LARGE SCALE GENOMIC DNA]</scope>
    <source>
        <strain evidence="3">ATCC 90039 / CBS 2479 / JCM 2466 / KCTC 7840 / NCYC 2677 / UAMH 7654</strain>
    </source>
</reference>
<dbReference type="Proteomes" id="UP000002748">
    <property type="component" value="Unassembled WGS sequence"/>
</dbReference>
<dbReference type="EMBL" id="ALBS01000139">
    <property type="protein sequence ID" value="EJT49998.1"/>
    <property type="molecule type" value="Genomic_DNA"/>
</dbReference>
<dbReference type="KEGG" id="tasa:A1Q1_00839"/>
<name>J5R053_TRIAS</name>
<dbReference type="HOGENOM" id="CLU_1379009_0_0_1"/>
<comment type="caution">
    <text evidence="2">The sequence shown here is derived from an EMBL/GenBank/DDBJ whole genome shotgun (WGS) entry which is preliminary data.</text>
</comment>
<dbReference type="GeneID" id="25984353"/>
<dbReference type="AlphaFoldDB" id="J5R053"/>
<feature type="region of interest" description="Disordered" evidence="1">
    <location>
        <begin position="130"/>
        <end position="151"/>
    </location>
</feature>
<gene>
    <name evidence="2" type="ORF">A1Q1_00839</name>
</gene>